<reference evidence="1 2" key="1">
    <citation type="submission" date="2017-02" db="EMBL/GenBank/DDBJ databases">
        <authorList>
            <person name="Peterson S.W."/>
        </authorList>
    </citation>
    <scope>NUCLEOTIDE SEQUENCE [LARGE SCALE GENOMIC DNA]</scope>
    <source>
        <strain evidence="1 2">ATCC 43854</strain>
    </source>
</reference>
<dbReference type="RefSeq" id="WP_255404476.1">
    <property type="nucleotide sequence ID" value="NZ_FUWU01000008.1"/>
</dbReference>
<gene>
    <name evidence="1" type="ORF">SAMN02745108_00700</name>
</gene>
<proteinExistence type="predicted"/>
<name>A0A1T4KZ42_9BACT</name>
<dbReference type="Proteomes" id="UP000190449">
    <property type="component" value="Unassembled WGS sequence"/>
</dbReference>
<accession>A0A1T4KZ42</accession>
<dbReference type="EMBL" id="FUWU01000008">
    <property type="protein sequence ID" value="SJZ47696.1"/>
    <property type="molecule type" value="Genomic_DNA"/>
</dbReference>
<dbReference type="AlphaFoldDB" id="A0A1T4KZ42"/>
<protein>
    <submittedName>
        <fullName evidence="1">Uncharacterized protein</fullName>
    </submittedName>
</protein>
<evidence type="ECO:0000313" key="2">
    <source>
        <dbReference type="Proteomes" id="UP000190449"/>
    </source>
</evidence>
<sequence length="44" mass="4834">MIVYNFRKIFAEKNLYANRKAILSAGVVAFFAVADAEKEPVGNG</sequence>
<evidence type="ECO:0000313" key="1">
    <source>
        <dbReference type="EMBL" id="SJZ47696.1"/>
    </source>
</evidence>
<organism evidence="1 2">
    <name type="scientific">Fibrobacter intestinalis</name>
    <dbReference type="NCBI Taxonomy" id="28122"/>
    <lineage>
        <taxon>Bacteria</taxon>
        <taxon>Pseudomonadati</taxon>
        <taxon>Fibrobacterota</taxon>
        <taxon>Fibrobacteria</taxon>
        <taxon>Fibrobacterales</taxon>
        <taxon>Fibrobacteraceae</taxon>
        <taxon>Fibrobacter</taxon>
    </lineage>
</organism>